<comment type="function">
    <text evidence="4">Regulates mitochondrial small subunit maturation by controlling 15S rRNA 5'-end processing. Localizes to the 5' precursor of the 15S rRNA in a position that is subsequently occupied by mS47 in the mature yeast mtSSU. Uses structure and sequence-specific RNA recognition, binding to a single-stranded region of the precursor and specifically recognizing bases -6 to -1. The exchange of Ccm1 for mS47 is coupled to the irreversible removal of precursor rRNA that is accompanied by conformational changes of the mitoribosomal proteins uS5m and mS26. These conformational changes signal completion of 5'-end rRNA processing through protection of the mature 5'-end of the 15S rRNA and stabilization of mS47. The removal of the 5' precursor together with the dissociation of Ccm1 may be catalyzed by the 5'-3' exoribonuclease Pet127. Involved in the specific removal of group I introns in mitochondrial encoded transcripts.</text>
</comment>
<evidence type="ECO:0000313" key="10">
    <source>
        <dbReference type="Proteomes" id="UP000887226"/>
    </source>
</evidence>
<feature type="compositionally biased region" description="Basic and acidic residues" evidence="7">
    <location>
        <begin position="96"/>
        <end position="106"/>
    </location>
</feature>
<dbReference type="GO" id="GO:0000956">
    <property type="term" value="P:nuclear-transcribed mRNA catabolic process"/>
    <property type="evidence" value="ECO:0007669"/>
    <property type="project" value="InterPro"/>
</dbReference>
<dbReference type="PROSITE" id="PS51375">
    <property type="entry name" value="PPR"/>
    <property type="match status" value="1"/>
</dbReference>
<dbReference type="InterPro" id="IPR057027">
    <property type="entry name" value="TPR_mt"/>
</dbReference>
<dbReference type="GO" id="GO:0005681">
    <property type="term" value="C:spliceosomal complex"/>
    <property type="evidence" value="ECO:0007669"/>
    <property type="project" value="UniProtKB-KW"/>
</dbReference>
<dbReference type="SMART" id="SM00651">
    <property type="entry name" value="Sm"/>
    <property type="match status" value="1"/>
</dbReference>
<dbReference type="InterPro" id="IPR002885">
    <property type="entry name" value="PPR_rpt"/>
</dbReference>
<evidence type="ECO:0000256" key="5">
    <source>
        <dbReference type="ARBA" id="ARBA00044511"/>
    </source>
</evidence>
<evidence type="ECO:0000256" key="2">
    <source>
        <dbReference type="ARBA" id="ARBA00022728"/>
    </source>
</evidence>
<organism evidence="9 10">
    <name type="scientific">Calycina marina</name>
    <dbReference type="NCBI Taxonomy" id="1763456"/>
    <lineage>
        <taxon>Eukaryota</taxon>
        <taxon>Fungi</taxon>
        <taxon>Dikarya</taxon>
        <taxon>Ascomycota</taxon>
        <taxon>Pezizomycotina</taxon>
        <taxon>Leotiomycetes</taxon>
        <taxon>Helotiales</taxon>
        <taxon>Pezizellaceae</taxon>
        <taxon>Calycina</taxon>
    </lineage>
</organism>
<keyword evidence="2" id="KW-0507">mRNA processing</keyword>
<gene>
    <name evidence="9" type="ORF">BJ878DRAFT_464495</name>
</gene>
<dbReference type="InterPro" id="IPR011990">
    <property type="entry name" value="TPR-like_helical_dom_sf"/>
</dbReference>
<evidence type="ECO:0000256" key="1">
    <source>
        <dbReference type="ARBA" id="ARBA00006192"/>
    </source>
</evidence>
<dbReference type="InterPro" id="IPR010920">
    <property type="entry name" value="LSM_dom_sf"/>
</dbReference>
<proteinExistence type="inferred from homology"/>
<dbReference type="Pfam" id="PF01423">
    <property type="entry name" value="LSM"/>
    <property type="match status" value="1"/>
</dbReference>
<dbReference type="Gene3D" id="2.30.30.100">
    <property type="match status" value="1"/>
</dbReference>
<evidence type="ECO:0000256" key="3">
    <source>
        <dbReference type="ARBA" id="ARBA00022737"/>
    </source>
</evidence>
<comment type="subunit">
    <text evidence="5">Binds to mitochondrial small subunit 15S rRNA.</text>
</comment>
<keyword evidence="2" id="KW-0508">mRNA splicing</keyword>
<evidence type="ECO:0000256" key="7">
    <source>
        <dbReference type="SAM" id="MobiDB-lite"/>
    </source>
</evidence>
<name>A0A9P7YZ31_9HELO</name>
<comment type="similarity">
    <text evidence="1">Belongs to the CCM1 family.</text>
</comment>
<dbReference type="Gene3D" id="1.25.40.10">
    <property type="entry name" value="Tetratricopeptide repeat domain"/>
    <property type="match status" value="2"/>
</dbReference>
<dbReference type="GO" id="GO:0003723">
    <property type="term" value="F:RNA binding"/>
    <property type="evidence" value="ECO:0007669"/>
    <property type="project" value="InterPro"/>
</dbReference>
<dbReference type="PROSITE" id="PS52002">
    <property type="entry name" value="SM"/>
    <property type="match status" value="1"/>
</dbReference>
<dbReference type="CDD" id="cd01723">
    <property type="entry name" value="LSm4"/>
    <property type="match status" value="1"/>
</dbReference>
<dbReference type="AlphaFoldDB" id="A0A9P7YZ31"/>
<dbReference type="Proteomes" id="UP000887226">
    <property type="component" value="Unassembled WGS sequence"/>
</dbReference>
<feature type="compositionally biased region" description="Gly residues" evidence="7">
    <location>
        <begin position="85"/>
        <end position="95"/>
    </location>
</feature>
<dbReference type="FunFam" id="2.30.30.100:FF:000024">
    <property type="entry name" value="U6 snRNA-associated Sm-like protein LSm4"/>
    <property type="match status" value="1"/>
</dbReference>
<comment type="caution">
    <text evidence="9">The sequence shown here is derived from an EMBL/GenBank/DDBJ whole genome shotgun (WGS) entry which is preliminary data.</text>
</comment>
<dbReference type="PANTHER" id="PTHR47447">
    <property type="entry name" value="OS03G0856100 PROTEIN"/>
    <property type="match status" value="1"/>
</dbReference>
<evidence type="ECO:0000259" key="8">
    <source>
        <dbReference type="PROSITE" id="PS52002"/>
    </source>
</evidence>
<keyword evidence="2" id="KW-0747">Spliceosome</keyword>
<dbReference type="InterPro" id="IPR001163">
    <property type="entry name" value="Sm_dom_euk/arc"/>
</dbReference>
<keyword evidence="3" id="KW-0677">Repeat</keyword>
<dbReference type="InterPro" id="IPR034101">
    <property type="entry name" value="Lsm4"/>
</dbReference>
<dbReference type="InterPro" id="IPR047575">
    <property type="entry name" value="Sm"/>
</dbReference>
<evidence type="ECO:0000256" key="6">
    <source>
        <dbReference type="PROSITE-ProRule" id="PRU00708"/>
    </source>
</evidence>
<feature type="compositionally biased region" description="Low complexity" evidence="7">
    <location>
        <begin position="134"/>
        <end position="147"/>
    </location>
</feature>
<accession>A0A9P7YZ31</accession>
<dbReference type="Pfam" id="PF13812">
    <property type="entry name" value="PPR_3"/>
    <property type="match status" value="1"/>
</dbReference>
<dbReference type="GO" id="GO:0000398">
    <property type="term" value="P:mRNA splicing, via spliceosome"/>
    <property type="evidence" value="ECO:0007669"/>
    <property type="project" value="InterPro"/>
</dbReference>
<feature type="repeat" description="PPR" evidence="6">
    <location>
        <begin position="408"/>
        <end position="442"/>
    </location>
</feature>
<sequence length="656" mass="74237">MLPLGLLTAAQGHPMLVELKSGETLNGHLVVCDTWMNLTLKEVVRTSADGDRFWRVNEVYVKGNNIKYLRVPDEIVDLVKDQQQGHGGGYRGRGGSRGDRGNDGRGRGRGRGRGGRGPPRSLRKAPGHSRLPCSKTASIRTTSTSTSPEPWTNKDGGHTRGLENTRNSAFFHPMKHAQSERLSGLTPEQLQDGLMDICARSDNAYVKIAQRVQYMMEDRGLEPDAHHYEALIRANADASYGSVDVVRHLLEDMSEAGVQPTSSIFHGVLQVLVNHPDYLLRMDVMNEMKERWFGLSPEGFHCLVLSHLRDRQLEQAMDQLEQMVRDDVYVQPWLYDIFLFQLGEMDELDEALRLLGTKYIWKARIQMGKLNPTDGMCLNVLNLAGRHGDPLLATAALRTLSTRKTTLLVYHYEALLEAYTKTGDLSTVFRILSIMSKAGLEPDSQNTRAIFTHLTKGSTVEGRRRSVDGWNTLKRMHEEGRAVPPAAINVLLEAVITTCSFTEALSMYKQLHTVIESGPNAETFNILLRALSNPRMPDTNEHKPSAMFLVSEMRALKIKPNRLTYDRLILICLMETDYSWAFRYLQEMQHVGHTRGEHDWWMRPGTAAAMVRRCVGDRDERIWDIIAGMEARQFSNSNRMRIWAKHNWPPAPENSL</sequence>
<dbReference type="OrthoDB" id="747253at2759"/>
<evidence type="ECO:0000256" key="4">
    <source>
        <dbReference type="ARBA" id="ARBA00044493"/>
    </source>
</evidence>
<protein>
    <recommendedName>
        <fullName evidence="8">Sm domain-containing protein</fullName>
    </recommendedName>
</protein>
<reference evidence="9" key="1">
    <citation type="journal article" date="2021" name="IMA Fungus">
        <title>Genomic characterization of three marine fungi, including Emericellopsis atlantica sp. nov. with signatures of a generalist lifestyle and marine biomass degradation.</title>
        <authorList>
            <person name="Hagestad O.C."/>
            <person name="Hou L."/>
            <person name="Andersen J.H."/>
            <person name="Hansen E.H."/>
            <person name="Altermark B."/>
            <person name="Li C."/>
            <person name="Kuhnert E."/>
            <person name="Cox R.J."/>
            <person name="Crous P.W."/>
            <person name="Spatafora J.W."/>
            <person name="Lail K."/>
            <person name="Amirebrahimi M."/>
            <person name="Lipzen A."/>
            <person name="Pangilinan J."/>
            <person name="Andreopoulos W."/>
            <person name="Hayes R.D."/>
            <person name="Ng V."/>
            <person name="Grigoriev I.V."/>
            <person name="Jackson S.A."/>
            <person name="Sutton T.D.S."/>
            <person name="Dobson A.D.W."/>
            <person name="Rama T."/>
        </authorList>
    </citation>
    <scope>NUCLEOTIDE SEQUENCE</scope>
    <source>
        <strain evidence="9">TRa3180A</strain>
    </source>
</reference>
<feature type="domain" description="Sm" evidence="8">
    <location>
        <begin position="2"/>
        <end position="75"/>
    </location>
</feature>
<evidence type="ECO:0000313" key="9">
    <source>
        <dbReference type="EMBL" id="KAG9242376.1"/>
    </source>
</evidence>
<dbReference type="EMBL" id="MU254080">
    <property type="protein sequence ID" value="KAG9242376.1"/>
    <property type="molecule type" value="Genomic_DNA"/>
</dbReference>
<keyword evidence="10" id="KW-1185">Reference proteome</keyword>
<feature type="region of interest" description="Disordered" evidence="7">
    <location>
        <begin position="80"/>
        <end position="164"/>
    </location>
</feature>
<dbReference type="Pfam" id="PF23276">
    <property type="entry name" value="TPR_24"/>
    <property type="match status" value="1"/>
</dbReference>
<dbReference type="PANTHER" id="PTHR47447:SF17">
    <property type="entry name" value="OS12G0638900 PROTEIN"/>
    <property type="match status" value="1"/>
</dbReference>
<dbReference type="SUPFAM" id="SSF50182">
    <property type="entry name" value="Sm-like ribonucleoproteins"/>
    <property type="match status" value="1"/>
</dbReference>